<sequence length="354" mass="37334">MIALRWPDALAWPLVLPAVLVLVVVLLAWWGWRVRRARRPGRPGRPDPVLVAHVARLRALPRHRVLVRRRRALGALLALGALVAVAGAAVVVARPQVERTERGEERSRDVMLCLDASASMDDDNVEVVRAVRDVVGDLEGDRVGLTLWSGAAVTVFPLTEDRDYVLDQLAVAERAFAGGDESYFAGVQLPDPRASLIGDGLVSCAQRFDRPEEERARAVVLSSDNDPLGASVYDLDGAAAYAARRDVLVYAVGAPDLAGPGREAARAELARAAEATGGLLALVGSDGGTDAVVARIDALERARVELPPRSVRADAPGWAAVVAGAGVVLVVLAWVVGAALALGGRGRTAGRGAR</sequence>
<feature type="domain" description="VWFA" evidence="2">
    <location>
        <begin position="109"/>
        <end position="299"/>
    </location>
</feature>
<accession>A0ABX8EE81</accession>
<evidence type="ECO:0000256" key="1">
    <source>
        <dbReference type="SAM" id="Phobius"/>
    </source>
</evidence>
<feature type="transmembrane region" description="Helical" evidence="1">
    <location>
        <begin position="72"/>
        <end position="93"/>
    </location>
</feature>
<evidence type="ECO:0000259" key="2">
    <source>
        <dbReference type="PROSITE" id="PS50234"/>
    </source>
</evidence>
<keyword evidence="1" id="KW-1133">Transmembrane helix</keyword>
<evidence type="ECO:0000313" key="3">
    <source>
        <dbReference type="EMBL" id="QVT78574.1"/>
    </source>
</evidence>
<gene>
    <name evidence="3" type="ORF">ENKNEFLB_00952</name>
</gene>
<dbReference type="SMART" id="SM00327">
    <property type="entry name" value="VWA"/>
    <property type="match status" value="1"/>
</dbReference>
<dbReference type="Pfam" id="PF13519">
    <property type="entry name" value="VWA_2"/>
    <property type="match status" value="1"/>
</dbReference>
<dbReference type="EMBL" id="CP075371">
    <property type="protein sequence ID" value="QVT78574.1"/>
    <property type="molecule type" value="Genomic_DNA"/>
</dbReference>
<organism evidence="3 4">
    <name type="scientific">Nocardioides aquaticus</name>
    <dbReference type="NCBI Taxonomy" id="160826"/>
    <lineage>
        <taxon>Bacteria</taxon>
        <taxon>Bacillati</taxon>
        <taxon>Actinomycetota</taxon>
        <taxon>Actinomycetes</taxon>
        <taxon>Propionibacteriales</taxon>
        <taxon>Nocardioidaceae</taxon>
        <taxon>Nocardioides</taxon>
    </lineage>
</organism>
<dbReference type="Proteomes" id="UP000679307">
    <property type="component" value="Chromosome"/>
</dbReference>
<dbReference type="InterPro" id="IPR002035">
    <property type="entry name" value="VWF_A"/>
</dbReference>
<feature type="transmembrane region" description="Helical" evidence="1">
    <location>
        <begin position="12"/>
        <end position="32"/>
    </location>
</feature>
<reference evidence="3 4" key="1">
    <citation type="submission" date="2021-05" db="EMBL/GenBank/DDBJ databases">
        <title>Complete genome of Nocardioides aquaticus KCTC 9944T isolated from meromictic and hypersaline Ekho Lake, Antarctica.</title>
        <authorList>
            <person name="Hwang K."/>
            <person name="Kim K.M."/>
            <person name="Choe H."/>
        </authorList>
    </citation>
    <scope>NUCLEOTIDE SEQUENCE [LARGE SCALE GENOMIC DNA]</scope>
    <source>
        <strain evidence="3 4">KCTC 9944</strain>
    </source>
</reference>
<keyword evidence="1" id="KW-0812">Transmembrane</keyword>
<name>A0ABX8EE81_9ACTN</name>
<keyword evidence="1" id="KW-0472">Membrane</keyword>
<proteinExistence type="predicted"/>
<feature type="transmembrane region" description="Helical" evidence="1">
    <location>
        <begin position="318"/>
        <end position="342"/>
    </location>
</feature>
<keyword evidence="4" id="KW-1185">Reference proteome</keyword>
<evidence type="ECO:0000313" key="4">
    <source>
        <dbReference type="Proteomes" id="UP000679307"/>
    </source>
</evidence>
<protein>
    <recommendedName>
        <fullName evidence="2">VWFA domain-containing protein</fullName>
    </recommendedName>
</protein>
<dbReference type="PROSITE" id="PS50234">
    <property type="entry name" value="VWFA"/>
    <property type="match status" value="1"/>
</dbReference>